<accession>A0A975T7M2</accession>
<reference evidence="2" key="1">
    <citation type="submission" date="2017-04" db="EMBL/GenBank/DDBJ databases">
        <title>Genome deletions in a multicellular cyanobacterial endosymbiont for morphological adaptation in marine diatoms.</title>
        <authorList>
            <person name="Wang Y."/>
            <person name="Gao H."/>
            <person name="Li R."/>
            <person name="Xu X."/>
        </authorList>
    </citation>
    <scope>NUCLEOTIDE SEQUENCE</scope>
    <source>
        <strain evidence="2">FACHB 800</strain>
    </source>
</reference>
<dbReference type="AlphaFoldDB" id="A0A975T7M2"/>
<keyword evidence="1" id="KW-0812">Transmembrane</keyword>
<dbReference type="Proteomes" id="UP000683511">
    <property type="component" value="Chromosome"/>
</dbReference>
<name>A0A975T7M2_9NOST</name>
<feature type="transmembrane region" description="Helical" evidence="1">
    <location>
        <begin position="29"/>
        <end position="46"/>
    </location>
</feature>
<dbReference type="EMBL" id="CP021056">
    <property type="protein sequence ID" value="QXE23405.1"/>
    <property type="molecule type" value="Genomic_DNA"/>
</dbReference>
<gene>
    <name evidence="2" type="ORF">B6N60_02095</name>
</gene>
<keyword evidence="1" id="KW-0472">Membrane</keyword>
<evidence type="ECO:0000313" key="2">
    <source>
        <dbReference type="EMBL" id="QXE23405.1"/>
    </source>
</evidence>
<feature type="transmembrane region" description="Helical" evidence="1">
    <location>
        <begin position="52"/>
        <end position="70"/>
    </location>
</feature>
<protein>
    <submittedName>
        <fullName evidence="2">Uncharacterized protein</fullName>
    </submittedName>
</protein>
<evidence type="ECO:0000313" key="3">
    <source>
        <dbReference type="Proteomes" id="UP000683511"/>
    </source>
</evidence>
<keyword evidence="3" id="KW-1185">Reference proteome</keyword>
<organism evidence="2 3">
    <name type="scientific">Richelia sinica FACHB-800</name>
    <dbReference type="NCBI Taxonomy" id="1357546"/>
    <lineage>
        <taxon>Bacteria</taxon>
        <taxon>Bacillati</taxon>
        <taxon>Cyanobacteriota</taxon>
        <taxon>Cyanophyceae</taxon>
        <taxon>Nostocales</taxon>
        <taxon>Nostocaceae</taxon>
        <taxon>Richelia</taxon>
    </lineage>
</organism>
<sequence>MITEDIRYDASGLTFYYSGCSAGEKRMKVWLACFLLLFALAELFDWMQGFSFPLPIYILGGAFLAVASNYEKIVGSYFSDVSGTTTAKPAQLDSTTPGSPIVFDIAQTADKVEKTVIE</sequence>
<keyword evidence="1" id="KW-1133">Transmembrane helix</keyword>
<proteinExistence type="predicted"/>
<dbReference type="KEGG" id="rsin:B6N60_02095"/>
<evidence type="ECO:0000256" key="1">
    <source>
        <dbReference type="SAM" id="Phobius"/>
    </source>
</evidence>